<keyword evidence="2" id="KW-1185">Reference proteome</keyword>
<protein>
    <recommendedName>
        <fullName evidence="3">Lipoprotein</fullName>
    </recommendedName>
</protein>
<evidence type="ECO:0008006" key="3">
    <source>
        <dbReference type="Google" id="ProtNLM"/>
    </source>
</evidence>
<organism evidence="1 2">
    <name type="scientific">Metamycoplasma gateae</name>
    <dbReference type="NCBI Taxonomy" id="35769"/>
    <lineage>
        <taxon>Bacteria</taxon>
        <taxon>Bacillati</taxon>
        <taxon>Mycoplasmatota</taxon>
        <taxon>Mycoplasmoidales</taxon>
        <taxon>Metamycoplasmataceae</taxon>
        <taxon>Metamycoplasma</taxon>
    </lineage>
</organism>
<dbReference type="RefSeq" id="WP_330463360.1">
    <property type="nucleotide sequence ID" value="NZ_CP143578.1"/>
</dbReference>
<dbReference type="EMBL" id="CP143578">
    <property type="protein sequence ID" value="WVN21321.1"/>
    <property type="molecule type" value="Genomic_DNA"/>
</dbReference>
<gene>
    <name evidence="1" type="ORF">V2E26_02795</name>
</gene>
<dbReference type="PROSITE" id="PS51257">
    <property type="entry name" value="PROKAR_LIPOPROTEIN"/>
    <property type="match status" value="1"/>
</dbReference>
<name>A0ABZ2AMG5_9BACT</name>
<reference evidence="1" key="1">
    <citation type="submission" date="2024-01" db="EMBL/GenBank/DDBJ databases">
        <title>Complete genome sequence of Mycoplasma gateae strain 3700.</title>
        <authorList>
            <person name="Spergser J."/>
        </authorList>
    </citation>
    <scope>NUCLEOTIDE SEQUENCE [LARGE SCALE GENOMIC DNA]</scope>
    <source>
        <strain evidence="1">3700</strain>
    </source>
</reference>
<evidence type="ECO:0000313" key="2">
    <source>
        <dbReference type="Proteomes" id="UP001431935"/>
    </source>
</evidence>
<sequence>MKLKSKLLYSSLIIPVISSPIFIACKYGDEKKDETPKLLNDSQLSTIHNQFSFKLSEEGRKKYLEEGEISLSFFIEEIEKLNSKYNNNHYDDGDKIANDPEFKKYFSLYKPDITKVSKSHRIDIRFKGDETTKQVILFYDVICFDLAVNERLNVRVPIELD</sequence>
<accession>A0ABZ2AMG5</accession>
<evidence type="ECO:0000313" key="1">
    <source>
        <dbReference type="EMBL" id="WVN21321.1"/>
    </source>
</evidence>
<dbReference type="Proteomes" id="UP001431935">
    <property type="component" value="Chromosome"/>
</dbReference>
<proteinExistence type="predicted"/>